<dbReference type="FunFam" id="3.40.1190.20:FF:000003">
    <property type="entry name" value="Phosphomethylpyrimidine kinase ThiD"/>
    <property type="match status" value="1"/>
</dbReference>
<evidence type="ECO:0000256" key="6">
    <source>
        <dbReference type="ARBA" id="ARBA00022840"/>
    </source>
</evidence>
<evidence type="ECO:0000256" key="3">
    <source>
        <dbReference type="ARBA" id="ARBA00022679"/>
    </source>
</evidence>
<evidence type="ECO:0000256" key="1">
    <source>
        <dbReference type="ARBA" id="ARBA00004948"/>
    </source>
</evidence>
<dbReference type="EMBL" id="OAOQ01000002">
    <property type="protein sequence ID" value="SNX68838.1"/>
    <property type="molecule type" value="Genomic_DNA"/>
</dbReference>
<accession>A0A285CP58</accession>
<dbReference type="PANTHER" id="PTHR20858">
    <property type="entry name" value="PHOSPHOMETHYLPYRIMIDINE KINASE"/>
    <property type="match status" value="1"/>
</dbReference>
<dbReference type="InterPro" id="IPR013749">
    <property type="entry name" value="PM/HMP-P_kinase-1"/>
</dbReference>
<dbReference type="GO" id="GO:0009229">
    <property type="term" value="P:thiamine diphosphate biosynthetic process"/>
    <property type="evidence" value="ECO:0007669"/>
    <property type="project" value="UniProtKB-UniPathway"/>
</dbReference>
<dbReference type="OrthoDB" id="9810880at2"/>
<evidence type="ECO:0000256" key="4">
    <source>
        <dbReference type="ARBA" id="ARBA00022741"/>
    </source>
</evidence>
<dbReference type="RefSeq" id="WP_097029479.1">
    <property type="nucleotide sequence ID" value="NZ_OAOQ01000002.1"/>
</dbReference>
<dbReference type="GO" id="GO:0005829">
    <property type="term" value="C:cytosol"/>
    <property type="evidence" value="ECO:0007669"/>
    <property type="project" value="TreeGrafter"/>
</dbReference>
<evidence type="ECO:0000259" key="7">
    <source>
        <dbReference type="Pfam" id="PF08543"/>
    </source>
</evidence>
<dbReference type="Gene3D" id="3.40.1190.20">
    <property type="match status" value="1"/>
</dbReference>
<evidence type="ECO:0000313" key="8">
    <source>
        <dbReference type="EMBL" id="SNX68838.1"/>
    </source>
</evidence>
<dbReference type="EC" id="2.7.1.49" evidence="2"/>
<feature type="domain" description="Pyridoxamine kinase/Phosphomethylpyrimidine kinase" evidence="7">
    <location>
        <begin position="12"/>
        <end position="258"/>
    </location>
</feature>
<dbReference type="GO" id="GO:0008902">
    <property type="term" value="F:hydroxymethylpyrimidine kinase activity"/>
    <property type="evidence" value="ECO:0007669"/>
    <property type="project" value="UniProtKB-EC"/>
</dbReference>
<gene>
    <name evidence="8" type="ORF">SAMN05878503_102307</name>
</gene>
<dbReference type="AlphaFoldDB" id="A0A285CP58"/>
<keyword evidence="3" id="KW-0808">Transferase</keyword>
<keyword evidence="5 8" id="KW-0418">Kinase</keyword>
<protein>
    <recommendedName>
        <fullName evidence="2">hydroxymethylpyrimidine kinase</fullName>
        <ecNumber evidence="2">2.7.1.49</ecNumber>
    </recommendedName>
</protein>
<dbReference type="CDD" id="cd01169">
    <property type="entry name" value="HMPP_kinase"/>
    <property type="match status" value="1"/>
</dbReference>
<dbReference type="Pfam" id="PF08543">
    <property type="entry name" value="Phos_pyr_kin"/>
    <property type="match status" value="1"/>
</dbReference>
<dbReference type="NCBIfam" id="TIGR00097">
    <property type="entry name" value="HMP-P_kinase"/>
    <property type="match status" value="1"/>
</dbReference>
<evidence type="ECO:0000256" key="5">
    <source>
        <dbReference type="ARBA" id="ARBA00022777"/>
    </source>
</evidence>
<dbReference type="InterPro" id="IPR004399">
    <property type="entry name" value="HMP/HMP-P_kinase_dom"/>
</dbReference>
<name>A0A285CP58_9RHOB</name>
<organism evidence="8 9">
    <name type="scientific">Cereibacter ovatus</name>
    <dbReference type="NCBI Taxonomy" id="439529"/>
    <lineage>
        <taxon>Bacteria</taxon>
        <taxon>Pseudomonadati</taxon>
        <taxon>Pseudomonadota</taxon>
        <taxon>Alphaproteobacteria</taxon>
        <taxon>Rhodobacterales</taxon>
        <taxon>Paracoccaceae</taxon>
        <taxon>Cereibacter</taxon>
    </lineage>
</organism>
<dbReference type="GO" id="GO:0009228">
    <property type="term" value="P:thiamine biosynthetic process"/>
    <property type="evidence" value="ECO:0007669"/>
    <property type="project" value="InterPro"/>
</dbReference>
<keyword evidence="9" id="KW-1185">Reference proteome</keyword>
<dbReference type="GO" id="GO:0005524">
    <property type="term" value="F:ATP binding"/>
    <property type="evidence" value="ECO:0007669"/>
    <property type="project" value="UniProtKB-KW"/>
</dbReference>
<dbReference type="SUPFAM" id="SSF53613">
    <property type="entry name" value="Ribokinase-like"/>
    <property type="match status" value="1"/>
</dbReference>
<dbReference type="UniPathway" id="UPA00060">
    <property type="reaction ID" value="UER00138"/>
</dbReference>
<keyword evidence="6" id="KW-0067">ATP-binding</keyword>
<dbReference type="InterPro" id="IPR029056">
    <property type="entry name" value="Ribokinase-like"/>
</dbReference>
<reference evidence="9" key="1">
    <citation type="submission" date="2017-08" db="EMBL/GenBank/DDBJ databases">
        <authorList>
            <person name="Varghese N."/>
            <person name="Submissions S."/>
        </authorList>
    </citation>
    <scope>NUCLEOTIDE SEQUENCE [LARGE SCALE GENOMIC DNA]</scope>
    <source>
        <strain evidence="9">JA234</strain>
    </source>
</reference>
<dbReference type="Proteomes" id="UP000219467">
    <property type="component" value="Unassembled WGS sequence"/>
</dbReference>
<comment type="pathway">
    <text evidence="1">Cofactor biosynthesis; thiamine diphosphate biosynthesis.</text>
</comment>
<sequence>MIPNILSIAGSDPSGGAGIQADLKAISANGGYAMAALTALTAQNTRGVSGVELIPPAFVAAQIRAVFDDIRVDAVKIGMLGTAEITATVQAELAGRAQPVVLDPVMVAKGGDRLLAAEAVAALRERLLPLAAIVTPNLPEAADLLACPEARDRAEMERQARALLALGPRAVFLKGGHLAGADCPDLFLDSARAEWLEAPRTDTRNTHGTGCTLSSAIATHLALTGDALAACRAAKAYVSAAIAAADGLSVGHGHGPTDHFPMLRSRR</sequence>
<evidence type="ECO:0000256" key="2">
    <source>
        <dbReference type="ARBA" id="ARBA00012135"/>
    </source>
</evidence>
<dbReference type="PANTHER" id="PTHR20858:SF17">
    <property type="entry name" value="HYDROXYMETHYLPYRIMIDINE_PHOSPHOMETHYLPYRIMIDINE KINASE THI20-RELATED"/>
    <property type="match status" value="1"/>
</dbReference>
<proteinExistence type="predicted"/>
<evidence type="ECO:0000313" key="9">
    <source>
        <dbReference type="Proteomes" id="UP000219467"/>
    </source>
</evidence>
<dbReference type="GO" id="GO:0008972">
    <property type="term" value="F:phosphomethylpyrimidine kinase activity"/>
    <property type="evidence" value="ECO:0007669"/>
    <property type="project" value="InterPro"/>
</dbReference>
<keyword evidence="4" id="KW-0547">Nucleotide-binding</keyword>